<accession>A0A1E8GKZ4</accession>
<dbReference type="InterPro" id="IPR009785">
    <property type="entry name" value="Prophage_Lj928_Orf309"/>
</dbReference>
<dbReference type="RefSeq" id="WP_070792780.1">
    <property type="nucleotide sequence ID" value="NZ_MKIR01000023.1"/>
</dbReference>
<feature type="coiled-coil region" evidence="1">
    <location>
        <begin position="225"/>
        <end position="252"/>
    </location>
</feature>
<dbReference type="STRING" id="1859473.BG261_05515"/>
<sequence length="327" mass="37787">MVKDVTNSAVPSIDVSDVNIDYTPSILTIAQAEAIAGKMEEMKEHYDGYEVTLETLKEDRDEKAKINKVLIAFDDERKKVKKEFNKPLDKFEKDLKTLLEPLDNIHEDMKKQIQEVDENIKNQRQDVINILVTASANEKEVDPNLIEMNPKWLNAAYFKNNFEETSKLKKEITEAVQNKADELRRRKNIEDAISTQAIAIGTSPTPYLYMIDQDKEISEILQIMTKDVEETKAREEQRLAELKQQAQDYEDRKLAEDFGMNETDLVVPVPYEAESTDEFPAILNLKITLENSQQQSMLKSFLEAYDIEHEALFFGTVKEWNEANNDK</sequence>
<evidence type="ECO:0000313" key="2">
    <source>
        <dbReference type="EMBL" id="OFI48847.1"/>
    </source>
</evidence>
<evidence type="ECO:0008006" key="4">
    <source>
        <dbReference type="Google" id="ProtNLM"/>
    </source>
</evidence>
<evidence type="ECO:0000313" key="3">
    <source>
        <dbReference type="Proteomes" id="UP000178622"/>
    </source>
</evidence>
<keyword evidence="3" id="KW-1185">Reference proteome</keyword>
<protein>
    <recommendedName>
        <fullName evidence="4">DUF1351 domain-containing protein</fullName>
    </recommendedName>
</protein>
<dbReference type="AlphaFoldDB" id="A0A1E8GKZ4"/>
<name>A0A1E8GKZ4_9LACT</name>
<evidence type="ECO:0000256" key="1">
    <source>
        <dbReference type="SAM" id="Coils"/>
    </source>
</evidence>
<comment type="caution">
    <text evidence="2">The sequence shown here is derived from an EMBL/GenBank/DDBJ whole genome shotgun (WGS) entry which is preliminary data.</text>
</comment>
<keyword evidence="1" id="KW-0175">Coiled coil</keyword>
<dbReference type="Proteomes" id="UP000178622">
    <property type="component" value="Unassembled WGS sequence"/>
</dbReference>
<organism evidence="2 3">
    <name type="scientific">Floricoccus tropicus</name>
    <dbReference type="NCBI Taxonomy" id="1859473"/>
    <lineage>
        <taxon>Bacteria</taxon>
        <taxon>Bacillati</taxon>
        <taxon>Bacillota</taxon>
        <taxon>Bacilli</taxon>
        <taxon>Lactobacillales</taxon>
        <taxon>Streptococcaceae</taxon>
        <taxon>Floricoccus</taxon>
    </lineage>
</organism>
<dbReference type="EMBL" id="MKIR01000023">
    <property type="protein sequence ID" value="OFI48847.1"/>
    <property type="molecule type" value="Genomic_DNA"/>
</dbReference>
<proteinExistence type="predicted"/>
<dbReference type="Pfam" id="PF07083">
    <property type="entry name" value="DUF1351"/>
    <property type="match status" value="1"/>
</dbReference>
<dbReference type="OrthoDB" id="2212960at2"/>
<reference evidence="3" key="1">
    <citation type="submission" date="2016-09" db="EMBL/GenBank/DDBJ databases">
        <title>Draft genome sequence of a novel species of the family Streptococcaceae isolated from flowers.</title>
        <authorList>
            <person name="Chuah L.-O."/>
            <person name="Yap K.-P."/>
            <person name="Thong K.L."/>
            <person name="Liong M.T."/>
            <person name="Ahmad R."/>
            <person name="Rusul G."/>
        </authorList>
    </citation>
    <scope>NUCLEOTIDE SEQUENCE [LARGE SCALE GENOMIC DNA]</scope>
    <source>
        <strain evidence="3">DF1</strain>
    </source>
</reference>
<gene>
    <name evidence="2" type="ORF">BG261_05515</name>
</gene>